<organism evidence="7 8">
    <name type="scientific">Fopius arisanus</name>
    <dbReference type="NCBI Taxonomy" id="64838"/>
    <lineage>
        <taxon>Eukaryota</taxon>
        <taxon>Metazoa</taxon>
        <taxon>Ecdysozoa</taxon>
        <taxon>Arthropoda</taxon>
        <taxon>Hexapoda</taxon>
        <taxon>Insecta</taxon>
        <taxon>Pterygota</taxon>
        <taxon>Neoptera</taxon>
        <taxon>Endopterygota</taxon>
        <taxon>Hymenoptera</taxon>
        <taxon>Apocrita</taxon>
        <taxon>Ichneumonoidea</taxon>
        <taxon>Braconidae</taxon>
        <taxon>Opiinae</taxon>
        <taxon>Fopius</taxon>
    </lineage>
</organism>
<feature type="domain" description="3-ketosteroid-9-alpha-monooxygenase oxygenase component-like C-terminal" evidence="6">
    <location>
        <begin position="3"/>
        <end position="206"/>
    </location>
</feature>
<dbReference type="GO" id="GO:0005737">
    <property type="term" value="C:cytoplasm"/>
    <property type="evidence" value="ECO:0007669"/>
    <property type="project" value="TreeGrafter"/>
</dbReference>
<dbReference type="PANTHER" id="PTHR21266:SF32">
    <property type="entry name" value="CHOLESTEROL 7-DESATURASE NVD"/>
    <property type="match status" value="1"/>
</dbReference>
<dbReference type="Gene3D" id="3.90.380.10">
    <property type="entry name" value="Naphthalene 1,2-dioxygenase Alpha Subunit, Chain A, domain 1"/>
    <property type="match status" value="1"/>
</dbReference>
<evidence type="ECO:0000259" key="6">
    <source>
        <dbReference type="Pfam" id="PF19298"/>
    </source>
</evidence>
<comment type="subcellular location">
    <subcellularLocation>
        <location evidence="1">Membrane</location>
    </subcellularLocation>
</comment>
<dbReference type="Proteomes" id="UP000694866">
    <property type="component" value="Unplaced"/>
</dbReference>
<accession>A0A9R1TUX9</accession>
<evidence type="ECO:0000256" key="3">
    <source>
        <dbReference type="ARBA" id="ARBA00022989"/>
    </source>
</evidence>
<dbReference type="InterPro" id="IPR045605">
    <property type="entry name" value="KshA-like_C"/>
</dbReference>
<evidence type="ECO:0000256" key="2">
    <source>
        <dbReference type="ARBA" id="ARBA00022692"/>
    </source>
</evidence>
<protein>
    <submittedName>
        <fullName evidence="8">Cholesterol desaturase daf-36-like</fullName>
    </submittedName>
</protein>
<dbReference type="KEGG" id="fas:105262867"/>
<dbReference type="GO" id="GO:0016491">
    <property type="term" value="F:oxidoreductase activity"/>
    <property type="evidence" value="ECO:0007669"/>
    <property type="project" value="UniProtKB-KW"/>
</dbReference>
<evidence type="ECO:0000313" key="8">
    <source>
        <dbReference type="RefSeq" id="XP_011297012.1"/>
    </source>
</evidence>
<keyword evidence="5" id="KW-0472">Membrane</keyword>
<name>A0A9R1TUX9_9HYME</name>
<gene>
    <name evidence="8" type="primary">LOC105262867</name>
</gene>
<dbReference type="SUPFAM" id="SSF55961">
    <property type="entry name" value="Bet v1-like"/>
    <property type="match status" value="1"/>
</dbReference>
<evidence type="ECO:0000313" key="7">
    <source>
        <dbReference type="Proteomes" id="UP000694866"/>
    </source>
</evidence>
<keyword evidence="7" id="KW-1185">Reference proteome</keyword>
<dbReference type="GO" id="GO:0016020">
    <property type="term" value="C:membrane"/>
    <property type="evidence" value="ECO:0007669"/>
    <property type="project" value="UniProtKB-SubCell"/>
</dbReference>
<dbReference type="InterPro" id="IPR050584">
    <property type="entry name" value="Cholesterol_7-desaturase"/>
</dbReference>
<dbReference type="Pfam" id="PF19298">
    <property type="entry name" value="KshA_C"/>
    <property type="match status" value="1"/>
</dbReference>
<dbReference type="PANTHER" id="PTHR21266">
    <property type="entry name" value="IRON-SULFUR DOMAIN CONTAINING PROTEIN"/>
    <property type="match status" value="1"/>
</dbReference>
<dbReference type="GeneID" id="105262867"/>
<dbReference type="AlphaFoldDB" id="A0A9R1TUX9"/>
<reference evidence="8" key="1">
    <citation type="submission" date="2025-08" db="UniProtKB">
        <authorList>
            <consortium name="RefSeq"/>
        </authorList>
    </citation>
    <scope>IDENTIFICATION</scope>
    <source>
        <strain evidence="8">USDA-PBARC FA_bdor</strain>
        <tissue evidence="8">Whole organism</tissue>
    </source>
</reference>
<dbReference type="RefSeq" id="XP_011297012.1">
    <property type="nucleotide sequence ID" value="XM_011298710.1"/>
</dbReference>
<keyword evidence="4" id="KW-0560">Oxidoreductase</keyword>
<evidence type="ECO:0000256" key="5">
    <source>
        <dbReference type="ARBA" id="ARBA00023136"/>
    </source>
</evidence>
<keyword evidence="2" id="KW-0812">Transmembrane</keyword>
<evidence type="ECO:0000256" key="1">
    <source>
        <dbReference type="ARBA" id="ARBA00004370"/>
    </source>
</evidence>
<keyword evidence="3" id="KW-1133">Transmembrane helix</keyword>
<evidence type="ECO:0000256" key="4">
    <source>
        <dbReference type="ARBA" id="ARBA00023002"/>
    </source>
</evidence>
<dbReference type="OrthoDB" id="426882at2759"/>
<sequence length="221" mass="25704">MEEPNWYPEPIPQIANRSYWCQGRNEYIICSHIQEVPENGSDMAHLDYLHTPGMLFPGLSKHTWTDTNWQPRPTHLAEGSPARPFHASLTLTHALKLFGKFTILKVRVTAEQLGPAYVELTVNTSVGQMFIIETVTPIEPYVLRITHSLYSAPHHGLYGKIIFLGQCFMFERDITVWNHKEFIKNAILLPEDKRVKAFRQWYKQFYSPNSPTYQSIKSLEW</sequence>
<proteinExistence type="predicted"/>
<dbReference type="GO" id="GO:0008203">
    <property type="term" value="P:cholesterol metabolic process"/>
    <property type="evidence" value="ECO:0007669"/>
    <property type="project" value="InterPro"/>
</dbReference>